<dbReference type="PANTHER" id="PTHR24148">
    <property type="entry name" value="ANKYRIN REPEAT DOMAIN-CONTAINING PROTEIN 39 HOMOLOG-RELATED"/>
    <property type="match status" value="1"/>
</dbReference>
<evidence type="ECO:0000313" key="3">
    <source>
        <dbReference type="Proteomes" id="UP000813444"/>
    </source>
</evidence>
<evidence type="ECO:0000313" key="2">
    <source>
        <dbReference type="EMBL" id="KAH7309705.1"/>
    </source>
</evidence>
<proteinExistence type="predicted"/>
<organism evidence="2 3">
    <name type="scientific">Stachybotrys elegans</name>
    <dbReference type="NCBI Taxonomy" id="80388"/>
    <lineage>
        <taxon>Eukaryota</taxon>
        <taxon>Fungi</taxon>
        <taxon>Dikarya</taxon>
        <taxon>Ascomycota</taxon>
        <taxon>Pezizomycotina</taxon>
        <taxon>Sordariomycetes</taxon>
        <taxon>Hypocreomycetidae</taxon>
        <taxon>Hypocreales</taxon>
        <taxon>Stachybotryaceae</taxon>
        <taxon>Stachybotrys</taxon>
    </lineage>
</organism>
<dbReference type="InterPro" id="IPR010730">
    <property type="entry name" value="HET"/>
</dbReference>
<dbReference type="EMBL" id="JAGPNK010000013">
    <property type="protein sequence ID" value="KAH7309705.1"/>
    <property type="molecule type" value="Genomic_DNA"/>
</dbReference>
<sequence length="447" mass="51006">MYGATSNRGKYSYPSTIGSQHLRLLQPVVVEHRFLAFSISTFRRDAAPSYTAVSYTWGEGDASEIIHVNDQSFPVRLNLWSCLYYMGRHASQSCWTHIWVDAICIDQSNDAEKGDQVRFMDQTYKDAATVSVWLGLISLPYDLVSTPQQREPIRTIDVDGWLDWEDHMEHLANHPYWSRFWVIQEFLLGSRVELCYSNQRLDWEMFQEYLCRKADIPDYFNINAADQNQGKAAELPALSLVMGRHIDKHPTSLQPLYNLIIDHGRSECKDPRDRVFALLGLVTQEEKSLLSRMFPDYSLSHETVVTMAIAHLTQYGPLVTSLRGDPAEITESSDDIFKGLGVEDKQLRRRLLRRAANIDYIGYEPGMSVLQDLAFEEDNPSLYQGSDDIERGESGARVQPGFWRSWTATWKLNKLFPSLSGPVSAGKMISLGQNGLILFMNKNITLT</sequence>
<dbReference type="Pfam" id="PF06985">
    <property type="entry name" value="HET"/>
    <property type="match status" value="1"/>
</dbReference>
<dbReference type="OrthoDB" id="5386682at2759"/>
<dbReference type="AlphaFoldDB" id="A0A8K0WN47"/>
<dbReference type="Proteomes" id="UP000813444">
    <property type="component" value="Unassembled WGS sequence"/>
</dbReference>
<comment type="caution">
    <text evidence="2">The sequence shown here is derived from an EMBL/GenBank/DDBJ whole genome shotgun (WGS) entry which is preliminary data.</text>
</comment>
<protein>
    <submittedName>
        <fullName evidence="2">Heterokaryon incompatibility protein-domain-containing protein</fullName>
    </submittedName>
</protein>
<reference evidence="2" key="1">
    <citation type="journal article" date="2021" name="Nat. Commun.">
        <title>Genetic determinants of endophytism in the Arabidopsis root mycobiome.</title>
        <authorList>
            <person name="Mesny F."/>
            <person name="Miyauchi S."/>
            <person name="Thiergart T."/>
            <person name="Pickel B."/>
            <person name="Atanasova L."/>
            <person name="Karlsson M."/>
            <person name="Huettel B."/>
            <person name="Barry K.W."/>
            <person name="Haridas S."/>
            <person name="Chen C."/>
            <person name="Bauer D."/>
            <person name="Andreopoulos W."/>
            <person name="Pangilinan J."/>
            <person name="LaButti K."/>
            <person name="Riley R."/>
            <person name="Lipzen A."/>
            <person name="Clum A."/>
            <person name="Drula E."/>
            <person name="Henrissat B."/>
            <person name="Kohler A."/>
            <person name="Grigoriev I.V."/>
            <person name="Martin F.M."/>
            <person name="Hacquard S."/>
        </authorList>
    </citation>
    <scope>NUCLEOTIDE SEQUENCE</scope>
    <source>
        <strain evidence="2">MPI-CAGE-CH-0235</strain>
    </source>
</reference>
<feature type="domain" description="Heterokaryon incompatibility" evidence="1">
    <location>
        <begin position="50"/>
        <end position="185"/>
    </location>
</feature>
<name>A0A8K0WN47_9HYPO</name>
<accession>A0A8K0WN47</accession>
<dbReference type="InterPro" id="IPR052895">
    <property type="entry name" value="HetReg/Transcr_Mod"/>
</dbReference>
<dbReference type="PANTHER" id="PTHR24148:SF64">
    <property type="entry name" value="HETEROKARYON INCOMPATIBILITY DOMAIN-CONTAINING PROTEIN"/>
    <property type="match status" value="1"/>
</dbReference>
<gene>
    <name evidence="2" type="ORF">B0I35DRAFT_463651</name>
</gene>
<keyword evidence="3" id="KW-1185">Reference proteome</keyword>
<evidence type="ECO:0000259" key="1">
    <source>
        <dbReference type="Pfam" id="PF06985"/>
    </source>
</evidence>